<evidence type="ECO:0000256" key="1">
    <source>
        <dbReference type="SAM" id="Phobius"/>
    </source>
</evidence>
<dbReference type="InParanoid" id="A0A2R5GTF6"/>
<evidence type="ECO:0000313" key="3">
    <source>
        <dbReference type="Proteomes" id="UP000241890"/>
    </source>
</evidence>
<dbReference type="Proteomes" id="UP000241890">
    <property type="component" value="Unassembled WGS sequence"/>
</dbReference>
<dbReference type="AlphaFoldDB" id="A0A2R5GTF6"/>
<sequence>MANAASWHEVQARKPAMVMSICALMLGLIGLHIAFFMDNPLLQVYVSGSFETIGTSEGAQQPSERARNLAVVTVLRDFGDELTSASQDLFDAYSNNRTELIRMQMLHISALAREVANLNENLGHHAADLVVISGGGLLRKETRFVLHKGARIEIVDGGHDMRALWSLDQYEHRMRPILALWTAPDAARFFADQASKGLAGDKYLRFAPDSLDACTTRIISGYADAVSTTSGACFLQDALEKTPDAVLLAGSQDDGYYTLPVEVAWTKDAMLTDAGRLARWLYGQLEVLDAKACAKDLQVSQMSEVARNQVSETKNRPAHRSGRYSNQALVMKTHLFTDRVNKTLHSWARSLNKEGGEVIAAVLGNGRQGRLFDQFKAEHTREDAISYSLMHVDNVGVSRHVIPYEAVDAYDQTCSTKGKEVLCDRDTGGFNHEETGNTNRLMWLFTYANSMSIFKEMLESRPDLEYLWLVDYDVTFTGDLSILFDAVQHDDADMLAVSFHHSASNPEDVLSAEKKKQGLSRWSKVAHFWRPNKTSHHVCTGLLRLSRRMLHWALEVAFQPLNWSVDEVFFYDVCDTFKPACKFTPFNLFDVVNPRGVRTYQTAPQTDFASSLMDSKKGARARNMIWHAIKEDEVLKPVEPWLDV</sequence>
<evidence type="ECO:0000313" key="2">
    <source>
        <dbReference type="EMBL" id="GBG31671.1"/>
    </source>
</evidence>
<keyword evidence="1" id="KW-1133">Transmembrane helix</keyword>
<keyword evidence="1" id="KW-0812">Transmembrane</keyword>
<keyword evidence="1" id="KW-0472">Membrane</keyword>
<name>A0A2R5GTF6_9STRA</name>
<accession>A0A2R5GTF6</accession>
<comment type="caution">
    <text evidence="2">The sequence shown here is derived from an EMBL/GenBank/DDBJ whole genome shotgun (WGS) entry which is preliminary data.</text>
</comment>
<organism evidence="2 3">
    <name type="scientific">Hondaea fermentalgiana</name>
    <dbReference type="NCBI Taxonomy" id="2315210"/>
    <lineage>
        <taxon>Eukaryota</taxon>
        <taxon>Sar</taxon>
        <taxon>Stramenopiles</taxon>
        <taxon>Bigyra</taxon>
        <taxon>Labyrinthulomycetes</taxon>
        <taxon>Thraustochytrida</taxon>
        <taxon>Thraustochytriidae</taxon>
        <taxon>Hondaea</taxon>
    </lineage>
</organism>
<protein>
    <submittedName>
        <fullName evidence="2">Uncharacterized protein</fullName>
    </submittedName>
</protein>
<gene>
    <name evidence="2" type="ORF">FCC1311_078962</name>
</gene>
<dbReference type="EMBL" id="BEYU01000104">
    <property type="protein sequence ID" value="GBG31671.1"/>
    <property type="molecule type" value="Genomic_DNA"/>
</dbReference>
<feature type="transmembrane region" description="Helical" evidence="1">
    <location>
        <begin position="16"/>
        <end position="37"/>
    </location>
</feature>
<reference evidence="2 3" key="1">
    <citation type="submission" date="2017-12" db="EMBL/GenBank/DDBJ databases">
        <title>Sequencing, de novo assembly and annotation of complete genome of a new Thraustochytrid species, strain FCC1311.</title>
        <authorList>
            <person name="Sedici K."/>
            <person name="Godart F."/>
            <person name="Aiese Cigliano R."/>
            <person name="Sanseverino W."/>
            <person name="Barakat M."/>
            <person name="Ortet P."/>
            <person name="Marechal E."/>
            <person name="Cagnac O."/>
            <person name="Amato A."/>
        </authorList>
    </citation>
    <scope>NUCLEOTIDE SEQUENCE [LARGE SCALE GENOMIC DNA]</scope>
</reference>
<proteinExistence type="predicted"/>
<keyword evidence="3" id="KW-1185">Reference proteome</keyword>